<gene>
    <name evidence="2" type="ORF">DYU05_06095</name>
</gene>
<dbReference type="AlphaFoldDB" id="A0A3E2NW25"/>
<organism evidence="2 3">
    <name type="scientific">Mucilaginibacter terrenus</name>
    <dbReference type="NCBI Taxonomy" id="2482727"/>
    <lineage>
        <taxon>Bacteria</taxon>
        <taxon>Pseudomonadati</taxon>
        <taxon>Bacteroidota</taxon>
        <taxon>Sphingobacteriia</taxon>
        <taxon>Sphingobacteriales</taxon>
        <taxon>Sphingobacteriaceae</taxon>
        <taxon>Mucilaginibacter</taxon>
    </lineage>
</organism>
<evidence type="ECO:0000256" key="1">
    <source>
        <dbReference type="SAM" id="Phobius"/>
    </source>
</evidence>
<dbReference type="Proteomes" id="UP000260823">
    <property type="component" value="Unassembled WGS sequence"/>
</dbReference>
<name>A0A3E2NW25_9SPHI</name>
<dbReference type="EMBL" id="QWDE01000001">
    <property type="protein sequence ID" value="RFZ85169.1"/>
    <property type="molecule type" value="Genomic_DNA"/>
</dbReference>
<sequence length="60" mass="7159">MNETLAPEDLPFEIGIDASIYGMNLFFFRKSKKMPSERKNLKVIVKIERREKDMLNLYSY</sequence>
<comment type="caution">
    <text evidence="2">The sequence shown here is derived from an EMBL/GenBank/DDBJ whole genome shotgun (WGS) entry which is preliminary data.</text>
</comment>
<protein>
    <submittedName>
        <fullName evidence="2">Uncharacterized protein</fullName>
    </submittedName>
</protein>
<keyword evidence="3" id="KW-1185">Reference proteome</keyword>
<evidence type="ECO:0000313" key="2">
    <source>
        <dbReference type="EMBL" id="RFZ85169.1"/>
    </source>
</evidence>
<keyword evidence="1" id="KW-0812">Transmembrane</keyword>
<proteinExistence type="predicted"/>
<accession>A0A3E2NW25</accession>
<feature type="transmembrane region" description="Helical" evidence="1">
    <location>
        <begin position="12"/>
        <end position="28"/>
    </location>
</feature>
<keyword evidence="1" id="KW-0472">Membrane</keyword>
<evidence type="ECO:0000313" key="3">
    <source>
        <dbReference type="Proteomes" id="UP000260823"/>
    </source>
</evidence>
<reference evidence="2 3" key="1">
    <citation type="submission" date="2018-08" db="EMBL/GenBank/DDBJ databases">
        <title>Mucilaginibacter terrae sp. nov., isolated from manganese diggings.</title>
        <authorList>
            <person name="Huang Y."/>
            <person name="Zhou Z."/>
        </authorList>
    </citation>
    <scope>NUCLEOTIDE SEQUENCE [LARGE SCALE GENOMIC DNA]</scope>
    <source>
        <strain evidence="2 3">ZH6</strain>
    </source>
</reference>
<keyword evidence="1" id="KW-1133">Transmembrane helix</keyword>